<feature type="region of interest" description="Disordered" evidence="8">
    <location>
        <begin position="96"/>
        <end position="118"/>
    </location>
</feature>
<dbReference type="HOGENOM" id="CLU_025524_0_0_1"/>
<dbReference type="InterPro" id="IPR007529">
    <property type="entry name" value="Znf_HIT"/>
</dbReference>
<dbReference type="PROSITE" id="PS51083">
    <property type="entry name" value="ZF_HIT"/>
    <property type="match status" value="1"/>
</dbReference>
<evidence type="ECO:0000256" key="3">
    <source>
        <dbReference type="ARBA" id="ARBA00022771"/>
    </source>
</evidence>
<keyword evidence="12" id="KW-1185">Reference proteome</keyword>
<keyword evidence="2" id="KW-0479">Metal-binding</keyword>
<evidence type="ECO:0000256" key="2">
    <source>
        <dbReference type="ARBA" id="ARBA00022723"/>
    </source>
</evidence>
<dbReference type="GeneID" id="8046155"/>
<dbReference type="GO" id="GO:0008270">
    <property type="term" value="F:zinc ion binding"/>
    <property type="evidence" value="ECO:0007669"/>
    <property type="project" value="UniProtKB-UniRule"/>
</dbReference>
<evidence type="ECO:0000256" key="5">
    <source>
        <dbReference type="ARBA" id="ARBA00049598"/>
    </source>
</evidence>
<dbReference type="CDD" id="cd23023">
    <property type="entry name" value="zf-HIT_BCD1"/>
    <property type="match status" value="1"/>
</dbReference>
<evidence type="ECO:0000256" key="7">
    <source>
        <dbReference type="PROSITE-ProRule" id="PRU00453"/>
    </source>
</evidence>
<keyword evidence="1" id="KW-0597">Phosphoprotein</keyword>
<feature type="compositionally biased region" description="Basic residues" evidence="8">
    <location>
        <begin position="96"/>
        <end position="111"/>
    </location>
</feature>
<keyword evidence="4" id="KW-0862">Zinc</keyword>
<protein>
    <submittedName>
        <fullName evidence="11">Box C/D snoRNA processing protein, putative</fullName>
    </submittedName>
</protein>
<gene>
    <name evidence="10" type="ordered locus">Cd36_21330</name>
    <name evidence="11" type="ORF">CD36_21330</name>
</gene>
<comment type="function">
    <text evidence="5">Required for box C/D snoRNAs accumulation involved in snoRNA processing, snoRNA transport to the nucleolus and ribosome biogenesis.</text>
</comment>
<organism evidence="11 12">
    <name type="scientific">Candida dubliniensis (strain CD36 / ATCC MYA-646 / CBS 7987 / NCPF 3949 / NRRL Y-17841)</name>
    <name type="common">Yeast</name>
    <dbReference type="NCBI Taxonomy" id="573826"/>
    <lineage>
        <taxon>Eukaryota</taxon>
        <taxon>Fungi</taxon>
        <taxon>Dikarya</taxon>
        <taxon>Ascomycota</taxon>
        <taxon>Saccharomycotina</taxon>
        <taxon>Pichiomycetes</taxon>
        <taxon>Debaryomycetaceae</taxon>
        <taxon>Candida/Lodderomyces clade</taxon>
        <taxon>Candida</taxon>
    </lineage>
</organism>
<evidence type="ECO:0000256" key="6">
    <source>
        <dbReference type="ARBA" id="ARBA00049654"/>
    </source>
</evidence>
<evidence type="ECO:0000313" key="10">
    <source>
        <dbReference type="CGD" id="CAL0000167832"/>
    </source>
</evidence>
<dbReference type="Pfam" id="PF25790">
    <property type="entry name" value="BCD1"/>
    <property type="match status" value="1"/>
</dbReference>
<evidence type="ECO:0000313" key="11">
    <source>
        <dbReference type="EMBL" id="CAX43914.1"/>
    </source>
</evidence>
<dbReference type="InterPro" id="IPR057721">
    <property type="entry name" value="BCD1_alpha/beta"/>
</dbReference>
<feature type="compositionally biased region" description="Acidic residues" evidence="8">
    <location>
        <begin position="310"/>
        <end position="321"/>
    </location>
</feature>
<dbReference type="AlphaFoldDB" id="B9WBZ2"/>
<dbReference type="PANTHER" id="PTHR13483">
    <property type="entry name" value="BOX C_D SNORNA PROTEIN 1-RELATED"/>
    <property type="match status" value="1"/>
</dbReference>
<comment type="similarity">
    <text evidence="6">Belongs to the BCD1 family.</text>
</comment>
<dbReference type="PANTHER" id="PTHR13483:SF3">
    <property type="entry name" value="BOX C_D SNORNA PROTEIN 1"/>
    <property type="match status" value="1"/>
</dbReference>
<dbReference type="CGD" id="CAL0000167832">
    <property type="gene designation" value="Cd36_21330"/>
</dbReference>
<evidence type="ECO:0000313" key="12">
    <source>
        <dbReference type="Proteomes" id="UP000002605"/>
    </source>
</evidence>
<sequence length="358" mass="40891">MDFGEENTVCTICHENKSKYTCPACEIKTCSLQCYNKHKYERDCTGKVDSNKYLNRSELASDPVHLNRDYNFLNNVDRKIHVGKEDIVKSAKNVFKRTRNQSRAPGNKRHKRNDEDNTDKRIMAVKKVFLNEPTISIKRENTLIVSLPIGMSRSNTNKTGFDKKLNSFVWTIEWIVLNDQGEQMTKFISYRLKESLILQDSVPMNIINNKLNQPVEKSHLKFYLHDVIHKNKMIRLNSEEKISDVLKDKIVLEYPTIYVTANDECLQDRIIDEFQLADEEDDDATGSSTDESSSSDDGDSDSDTSSVGDSSDEDNDSDSAPEETSSKLPPFSQTFFETRSDSKPIIEEIGSSEVVEEP</sequence>
<dbReference type="Pfam" id="PF04438">
    <property type="entry name" value="zf-HIT"/>
    <property type="match status" value="1"/>
</dbReference>
<dbReference type="VEuPathDB" id="FungiDB:CD36_21330"/>
<dbReference type="SUPFAM" id="SSF144232">
    <property type="entry name" value="HIT/MYND zinc finger-like"/>
    <property type="match status" value="1"/>
</dbReference>
<dbReference type="OrthoDB" id="272357at2759"/>
<evidence type="ECO:0000256" key="8">
    <source>
        <dbReference type="SAM" id="MobiDB-lite"/>
    </source>
</evidence>
<name>B9WBZ2_CANDC</name>
<dbReference type="EMBL" id="FM992689">
    <property type="protein sequence ID" value="CAX43914.1"/>
    <property type="molecule type" value="Genomic_DNA"/>
</dbReference>
<keyword evidence="3 7" id="KW-0863">Zinc-finger</keyword>
<dbReference type="GO" id="GO:0000492">
    <property type="term" value="P:box C/D snoRNP assembly"/>
    <property type="evidence" value="ECO:0007669"/>
    <property type="project" value="TreeGrafter"/>
</dbReference>
<reference evidence="11 12" key="1">
    <citation type="journal article" date="2009" name="Genome Res.">
        <title>Comparative genomics of the fungal pathogens Candida dubliniensis and Candida albicans.</title>
        <authorList>
            <person name="Jackson A.P."/>
            <person name="Gamble J.A."/>
            <person name="Yeomans T."/>
            <person name="Moran G.P."/>
            <person name="Saunders D."/>
            <person name="Harris D."/>
            <person name="Aslett M."/>
            <person name="Barrell J.F."/>
            <person name="Butler G."/>
            <person name="Citiulo F."/>
            <person name="Coleman D.C."/>
            <person name="de Groot P.W.J."/>
            <person name="Goodwin T.J."/>
            <person name="Quail M.A."/>
            <person name="McQuillan J."/>
            <person name="Munro C.A."/>
            <person name="Pain A."/>
            <person name="Poulter R.T."/>
            <person name="Rajandream M.A."/>
            <person name="Renauld H."/>
            <person name="Spiering M.J."/>
            <person name="Tivey A."/>
            <person name="Gow N.A.R."/>
            <person name="Barrell B."/>
            <person name="Sullivan D.J."/>
            <person name="Berriman M."/>
        </authorList>
    </citation>
    <scope>NUCLEOTIDE SEQUENCE [LARGE SCALE GENOMIC DNA]</scope>
    <source>
        <strain evidence="12">CD36 / ATCC MYA-646 / CBS 7987 / NCPF 3949 / NRRL Y-17841</strain>
    </source>
</reference>
<evidence type="ECO:0000256" key="1">
    <source>
        <dbReference type="ARBA" id="ARBA00022553"/>
    </source>
</evidence>
<dbReference type="GO" id="GO:0048254">
    <property type="term" value="P:snoRNA localization"/>
    <property type="evidence" value="ECO:0007669"/>
    <property type="project" value="TreeGrafter"/>
</dbReference>
<dbReference type="GO" id="GO:0005634">
    <property type="term" value="C:nucleus"/>
    <property type="evidence" value="ECO:0007669"/>
    <property type="project" value="TreeGrafter"/>
</dbReference>
<accession>B9WBZ2</accession>
<evidence type="ECO:0000259" key="9">
    <source>
        <dbReference type="PROSITE" id="PS51083"/>
    </source>
</evidence>
<dbReference type="Gene3D" id="3.30.60.190">
    <property type="match status" value="1"/>
</dbReference>
<dbReference type="RefSeq" id="XP_002418611.1">
    <property type="nucleotide sequence ID" value="XM_002418566.1"/>
</dbReference>
<evidence type="ECO:0000256" key="4">
    <source>
        <dbReference type="ARBA" id="ARBA00022833"/>
    </source>
</evidence>
<feature type="compositionally biased region" description="Polar residues" evidence="8">
    <location>
        <begin position="322"/>
        <end position="337"/>
    </location>
</feature>
<feature type="compositionally biased region" description="Acidic residues" evidence="8">
    <location>
        <begin position="293"/>
        <end position="302"/>
    </location>
</feature>
<dbReference type="KEGG" id="cdu:CD36_21330"/>
<feature type="domain" description="HIT-type" evidence="9">
    <location>
        <begin position="10"/>
        <end position="44"/>
    </location>
</feature>
<feature type="compositionally biased region" description="Low complexity" evidence="8">
    <location>
        <begin position="347"/>
        <end position="358"/>
    </location>
</feature>
<dbReference type="InterPro" id="IPR051639">
    <property type="entry name" value="BCD1"/>
</dbReference>
<dbReference type="GO" id="GO:0070761">
    <property type="term" value="C:pre-snoRNP complex"/>
    <property type="evidence" value="ECO:0007669"/>
    <property type="project" value="TreeGrafter"/>
</dbReference>
<dbReference type="Proteomes" id="UP000002605">
    <property type="component" value="Chromosome 2"/>
</dbReference>
<proteinExistence type="inferred from homology"/>
<dbReference type="GO" id="GO:0000463">
    <property type="term" value="P:maturation of LSU-rRNA from tricistronic rRNA transcript (SSU-rRNA, 5.8S rRNA, LSU-rRNA)"/>
    <property type="evidence" value="ECO:0007669"/>
    <property type="project" value="TreeGrafter"/>
</dbReference>
<feature type="region of interest" description="Disordered" evidence="8">
    <location>
        <begin position="277"/>
        <end position="358"/>
    </location>
</feature>
<dbReference type="eggNOG" id="KOG2858">
    <property type="taxonomic scope" value="Eukaryota"/>
</dbReference>